<feature type="transmembrane region" description="Helical" evidence="8">
    <location>
        <begin position="508"/>
        <end position="525"/>
    </location>
</feature>
<organism evidence="9 10">
    <name type="scientific">Leptomonas seymouri</name>
    <dbReference type="NCBI Taxonomy" id="5684"/>
    <lineage>
        <taxon>Eukaryota</taxon>
        <taxon>Discoba</taxon>
        <taxon>Euglenozoa</taxon>
        <taxon>Kinetoplastea</taxon>
        <taxon>Metakinetoplastina</taxon>
        <taxon>Trypanosomatida</taxon>
        <taxon>Trypanosomatidae</taxon>
        <taxon>Leishmaniinae</taxon>
        <taxon>Leptomonas</taxon>
    </lineage>
</organism>
<accession>A0A0N1PEB9</accession>
<evidence type="ECO:0000256" key="6">
    <source>
        <dbReference type="PIRSR" id="PIRSR604254-1"/>
    </source>
</evidence>
<evidence type="ECO:0000256" key="3">
    <source>
        <dbReference type="ARBA" id="ARBA00022692"/>
    </source>
</evidence>
<feature type="compositionally biased region" description="Basic and acidic residues" evidence="7">
    <location>
        <begin position="165"/>
        <end position="174"/>
    </location>
</feature>
<dbReference type="Pfam" id="PF03006">
    <property type="entry name" value="HlyIII"/>
    <property type="match status" value="1"/>
</dbReference>
<feature type="transmembrane region" description="Helical" evidence="8">
    <location>
        <begin position="311"/>
        <end position="331"/>
    </location>
</feature>
<proteinExistence type="inferred from homology"/>
<keyword evidence="3 8" id="KW-0812">Transmembrane</keyword>
<dbReference type="GO" id="GO:0046872">
    <property type="term" value="F:metal ion binding"/>
    <property type="evidence" value="ECO:0007669"/>
    <property type="project" value="UniProtKB-KW"/>
</dbReference>
<feature type="binding site" evidence="6">
    <location>
        <position position="507"/>
    </location>
    <ligand>
        <name>Zn(2+)</name>
        <dbReference type="ChEBI" id="CHEBI:29105"/>
    </ligand>
</feature>
<feature type="binding site" evidence="6">
    <location>
        <position position="363"/>
    </location>
    <ligand>
        <name>Zn(2+)</name>
        <dbReference type="ChEBI" id="CHEBI:29105"/>
    </ligand>
</feature>
<dbReference type="PANTHER" id="PTHR20855">
    <property type="entry name" value="ADIPOR/PROGESTIN RECEPTOR-RELATED"/>
    <property type="match status" value="1"/>
</dbReference>
<dbReference type="PANTHER" id="PTHR20855:SF52">
    <property type="entry name" value="ADIPONECTIN RECEPTOR PROTEIN"/>
    <property type="match status" value="1"/>
</dbReference>
<evidence type="ECO:0000256" key="8">
    <source>
        <dbReference type="SAM" id="Phobius"/>
    </source>
</evidence>
<comment type="caution">
    <text evidence="9">The sequence shown here is derived from an EMBL/GenBank/DDBJ whole genome shotgun (WGS) entry which is preliminary data.</text>
</comment>
<evidence type="ECO:0000256" key="1">
    <source>
        <dbReference type="ARBA" id="ARBA00004141"/>
    </source>
</evidence>
<feature type="transmembrane region" description="Helical" evidence="8">
    <location>
        <begin position="439"/>
        <end position="460"/>
    </location>
</feature>
<keyword evidence="6" id="KW-0479">Metal-binding</keyword>
<dbReference type="EMBL" id="LJSK01000004">
    <property type="protein sequence ID" value="KPI90593.1"/>
    <property type="molecule type" value="Genomic_DNA"/>
</dbReference>
<feature type="transmembrane region" description="Helical" evidence="8">
    <location>
        <begin position="467"/>
        <end position="488"/>
    </location>
</feature>
<feature type="binding site" evidence="6">
    <location>
        <position position="511"/>
    </location>
    <ligand>
        <name>Zn(2+)</name>
        <dbReference type="ChEBI" id="CHEBI:29105"/>
    </ligand>
</feature>
<gene>
    <name evidence="9" type="ORF">ABL78_0353</name>
</gene>
<protein>
    <submittedName>
        <fullName evidence="9">Putative adiponectin receptor protein 1</fullName>
    </submittedName>
</protein>
<feature type="region of interest" description="Disordered" evidence="7">
    <location>
        <begin position="1"/>
        <end position="104"/>
    </location>
</feature>
<feature type="transmembrane region" description="Helical" evidence="8">
    <location>
        <begin position="408"/>
        <end position="427"/>
    </location>
</feature>
<keyword evidence="6" id="KW-0862">Zinc</keyword>
<reference evidence="9 10" key="1">
    <citation type="journal article" date="2015" name="PLoS Pathog.">
        <title>Leptomonas seymouri: Adaptations to the Dixenous Life Cycle Analyzed by Genome Sequencing, Transcriptome Profiling and Co-infection with Leishmania donovani.</title>
        <authorList>
            <person name="Kraeva N."/>
            <person name="Butenko A."/>
            <person name="Hlavacova J."/>
            <person name="Kostygov A."/>
            <person name="Myskova J."/>
            <person name="Grybchuk D."/>
            <person name="Lestinova T."/>
            <person name="Votypka J."/>
            <person name="Volf P."/>
            <person name="Opperdoes F."/>
            <person name="Flegontov P."/>
            <person name="Lukes J."/>
            <person name="Yurchenko V."/>
        </authorList>
    </citation>
    <scope>NUCLEOTIDE SEQUENCE [LARGE SCALE GENOMIC DNA]</scope>
    <source>
        <strain evidence="9 10">ATCC 30220</strain>
    </source>
</reference>
<feature type="transmembrane region" description="Helical" evidence="8">
    <location>
        <begin position="382"/>
        <end position="401"/>
    </location>
</feature>
<evidence type="ECO:0000256" key="7">
    <source>
        <dbReference type="SAM" id="MobiDB-lite"/>
    </source>
</evidence>
<evidence type="ECO:0000313" key="9">
    <source>
        <dbReference type="EMBL" id="KPI90593.1"/>
    </source>
</evidence>
<name>A0A0N1PEB9_LEPSE</name>
<keyword evidence="10" id="KW-1185">Reference proteome</keyword>
<evidence type="ECO:0000256" key="4">
    <source>
        <dbReference type="ARBA" id="ARBA00022989"/>
    </source>
</evidence>
<dbReference type="OMA" id="SGSPEWW"/>
<comment type="similarity">
    <text evidence="2">Belongs to the ADIPOR family.</text>
</comment>
<evidence type="ECO:0000313" key="10">
    <source>
        <dbReference type="Proteomes" id="UP000038009"/>
    </source>
</evidence>
<dbReference type="GO" id="GO:0038023">
    <property type="term" value="F:signaling receptor activity"/>
    <property type="evidence" value="ECO:0007669"/>
    <property type="project" value="TreeGrafter"/>
</dbReference>
<keyword evidence="5 8" id="KW-0472">Membrane</keyword>
<keyword evidence="9" id="KW-0675">Receptor</keyword>
<feature type="region of interest" description="Disordered" evidence="7">
    <location>
        <begin position="158"/>
        <end position="180"/>
    </location>
</feature>
<comment type="subcellular location">
    <subcellularLocation>
        <location evidence="1">Membrane</location>
        <topology evidence="1">Multi-pass membrane protein</topology>
    </subcellularLocation>
</comment>
<feature type="transmembrane region" description="Helical" evidence="8">
    <location>
        <begin position="343"/>
        <end position="362"/>
    </location>
</feature>
<dbReference type="Proteomes" id="UP000038009">
    <property type="component" value="Unassembled WGS sequence"/>
</dbReference>
<keyword evidence="4 8" id="KW-1133">Transmembrane helix</keyword>
<sequence length="540" mass="59979">MPLKASKVTVEADGEAPQTSSLTTQLEDDRLLSQTNMSDESLPDLSANADHVDNSRRSRPQRPVVVVRAFPQGSPQGDHSRDALSSDMAGSPSESVASPPFFPTSRHHNFFMDDLDSHASERNQSPMTSPHSAWPQVSSPTAAFAGVMARSRSHCSSALANVDTRQPDNDRVGEGVESTARPQVVAADTSNCAAVLATSTSEKESVCLEAHPPALPTARQEADVKHVKCRTHRHRLVAEAPPFDPKRPQQWNLLAMGPDPGLPLYTFKEIPHWQKYNPYIRSGYRAFYTTRMCLRSMLGWHNETINVYSHFLTFIVFAVFTVLLYTTVLSRAITTPSMKASKLMYGIFSFGSMLCTLNSSIYHLWNCHSHQRIMTAMGRLDFIGITVLIVASFLPPLYVMFHCYTTLRIVYISAILILGSAAVIGPWTDIFHEHVGLRVGIFFGLGFSGLIPSIHSAYLMPLSSSTSSVAVGVLLMVFLYSSGVAFYVTRFPECKFPGHFDCWLSSHQIWHFFVSMAAFVHYFNCASMYQMWQISDGVCN</sequence>
<evidence type="ECO:0000256" key="5">
    <source>
        <dbReference type="ARBA" id="ARBA00023136"/>
    </source>
</evidence>
<dbReference type="OrthoDB" id="529367at2759"/>
<dbReference type="GO" id="GO:0016020">
    <property type="term" value="C:membrane"/>
    <property type="evidence" value="ECO:0007669"/>
    <property type="project" value="UniProtKB-SubCell"/>
</dbReference>
<dbReference type="VEuPathDB" id="TriTrypDB:Lsey_0004_0810"/>
<evidence type="ECO:0000256" key="2">
    <source>
        <dbReference type="ARBA" id="ARBA00007018"/>
    </source>
</evidence>
<dbReference type="AlphaFoldDB" id="A0A0N1PEB9"/>
<dbReference type="InterPro" id="IPR004254">
    <property type="entry name" value="AdipoR/HlyIII-related"/>
</dbReference>